<comment type="caution">
    <text evidence="2">The sequence shown here is derived from an EMBL/GenBank/DDBJ whole genome shotgun (WGS) entry which is preliminary data.</text>
</comment>
<evidence type="ECO:0000313" key="2">
    <source>
        <dbReference type="EMBL" id="EJW89472.1"/>
    </source>
</evidence>
<gene>
    <name evidence="2" type="ORF">EVA_22421</name>
</gene>
<protein>
    <submittedName>
        <fullName evidence="2">Uncharacterized protein</fullName>
    </submittedName>
</protein>
<accession>J9FII4</accession>
<dbReference type="AlphaFoldDB" id="J9FII4"/>
<evidence type="ECO:0000256" key="1">
    <source>
        <dbReference type="SAM" id="MobiDB-lite"/>
    </source>
</evidence>
<reference evidence="2" key="1">
    <citation type="journal article" date="2012" name="PLoS ONE">
        <title>Gene sets for utilization of primary and secondary nutrition supplies in the distal gut of endangered iberian lynx.</title>
        <authorList>
            <person name="Alcaide M."/>
            <person name="Messina E."/>
            <person name="Richter M."/>
            <person name="Bargiela R."/>
            <person name="Peplies J."/>
            <person name="Huws S.A."/>
            <person name="Newbold C.J."/>
            <person name="Golyshin P.N."/>
            <person name="Simon M.A."/>
            <person name="Lopez G."/>
            <person name="Yakimov M.M."/>
            <person name="Ferrer M."/>
        </authorList>
    </citation>
    <scope>NUCLEOTIDE SEQUENCE</scope>
</reference>
<organism evidence="2">
    <name type="scientific">gut metagenome</name>
    <dbReference type="NCBI Taxonomy" id="749906"/>
    <lineage>
        <taxon>unclassified sequences</taxon>
        <taxon>metagenomes</taxon>
        <taxon>organismal metagenomes</taxon>
    </lineage>
</organism>
<name>J9FII4_9ZZZZ</name>
<feature type="region of interest" description="Disordered" evidence="1">
    <location>
        <begin position="1"/>
        <end position="26"/>
    </location>
</feature>
<feature type="non-terminal residue" evidence="2">
    <location>
        <position position="1"/>
    </location>
</feature>
<sequence>GMRGLMAKPQKSGAEGGQIIENPILG</sequence>
<proteinExistence type="predicted"/>
<dbReference type="EMBL" id="AMCI01009448">
    <property type="protein sequence ID" value="EJW89472.1"/>
    <property type="molecule type" value="Genomic_DNA"/>
</dbReference>